<comment type="caution">
    <text evidence="1">The sequence shown here is derived from an EMBL/GenBank/DDBJ whole genome shotgun (WGS) entry which is preliminary data.</text>
</comment>
<keyword evidence="2" id="KW-1185">Reference proteome</keyword>
<dbReference type="RefSeq" id="WP_344242076.1">
    <property type="nucleotide sequence ID" value="NZ_BAAAHH010000014.1"/>
</dbReference>
<evidence type="ECO:0000313" key="2">
    <source>
        <dbReference type="Proteomes" id="UP001500665"/>
    </source>
</evidence>
<evidence type="ECO:0008006" key="3">
    <source>
        <dbReference type="Google" id="ProtNLM"/>
    </source>
</evidence>
<dbReference type="Proteomes" id="UP001500665">
    <property type="component" value="Unassembled WGS sequence"/>
</dbReference>
<dbReference type="InterPro" id="IPR011989">
    <property type="entry name" value="ARM-like"/>
</dbReference>
<protein>
    <recommendedName>
        <fullName evidence="3">HEAT repeat protein</fullName>
    </recommendedName>
</protein>
<accession>A0ABN1RAK0</accession>
<dbReference type="SUPFAM" id="SSF48371">
    <property type="entry name" value="ARM repeat"/>
    <property type="match status" value="1"/>
</dbReference>
<sequence length="294" mass="33706">MAAQHPPLKAQDQHLQDVLIACRSDDPRQAIAAINVLGDEDDPALEPFLRGLFARWRHDPFVLEALLDAYEFFAVFEAADEVFPFLRHPHPGVALAAVYVLESLEDARLSERALEEYLWILHHQDPETAAGVLHSLARLHDWDGFNPVTRERVIGVLTELLEHSARPVRREAADRLLWSLDSHPQIDALLPRLLNSSDPAVYGSALSRLVVRGDQHALERMVEVLRGPDPEEEFVAKIGRVGAWSESRKVKRALRKELKRLHEQGWAAREPAQRPLTLERVRQRFKRDWLSWLF</sequence>
<proteinExistence type="predicted"/>
<organism evidence="1 2">
    <name type="scientific">Actinocorallia libanotica</name>
    <dbReference type="NCBI Taxonomy" id="46162"/>
    <lineage>
        <taxon>Bacteria</taxon>
        <taxon>Bacillati</taxon>
        <taxon>Actinomycetota</taxon>
        <taxon>Actinomycetes</taxon>
        <taxon>Streptosporangiales</taxon>
        <taxon>Thermomonosporaceae</taxon>
        <taxon>Actinocorallia</taxon>
    </lineage>
</organism>
<dbReference type="Gene3D" id="1.25.10.10">
    <property type="entry name" value="Leucine-rich Repeat Variant"/>
    <property type="match status" value="1"/>
</dbReference>
<dbReference type="EMBL" id="BAAAHH010000014">
    <property type="protein sequence ID" value="GAA0954082.1"/>
    <property type="molecule type" value="Genomic_DNA"/>
</dbReference>
<name>A0ABN1RAK0_9ACTN</name>
<dbReference type="InterPro" id="IPR016024">
    <property type="entry name" value="ARM-type_fold"/>
</dbReference>
<evidence type="ECO:0000313" key="1">
    <source>
        <dbReference type="EMBL" id="GAA0954082.1"/>
    </source>
</evidence>
<gene>
    <name evidence="1" type="ORF">GCM10009550_36890</name>
</gene>
<reference evidence="1 2" key="1">
    <citation type="journal article" date="2019" name="Int. J. Syst. Evol. Microbiol.">
        <title>The Global Catalogue of Microorganisms (GCM) 10K type strain sequencing project: providing services to taxonomists for standard genome sequencing and annotation.</title>
        <authorList>
            <consortium name="The Broad Institute Genomics Platform"/>
            <consortium name="The Broad Institute Genome Sequencing Center for Infectious Disease"/>
            <person name="Wu L."/>
            <person name="Ma J."/>
        </authorList>
    </citation>
    <scope>NUCLEOTIDE SEQUENCE [LARGE SCALE GENOMIC DNA]</scope>
    <source>
        <strain evidence="1 2">JCM 10696</strain>
    </source>
</reference>